<feature type="transmembrane region" description="Helical" evidence="6">
    <location>
        <begin position="373"/>
        <end position="394"/>
    </location>
</feature>
<feature type="transmembrane region" description="Helical" evidence="6">
    <location>
        <begin position="454"/>
        <end position="478"/>
    </location>
</feature>
<dbReference type="EMBL" id="VSIX01000116">
    <property type="protein sequence ID" value="TYB30565.1"/>
    <property type="molecule type" value="Genomic_DNA"/>
</dbReference>
<gene>
    <name evidence="7" type="ORF">FXF47_08595</name>
</gene>
<evidence type="ECO:0000256" key="6">
    <source>
        <dbReference type="SAM" id="Phobius"/>
    </source>
</evidence>
<keyword evidence="5 6" id="KW-0472">Membrane</keyword>
<name>A0A5D0MF93_9BACT</name>
<evidence type="ECO:0000256" key="3">
    <source>
        <dbReference type="ARBA" id="ARBA00022692"/>
    </source>
</evidence>
<keyword evidence="3 6" id="KW-0812">Transmembrane</keyword>
<evidence type="ECO:0000313" key="7">
    <source>
        <dbReference type="EMBL" id="TYB30565.1"/>
    </source>
</evidence>
<reference evidence="7" key="1">
    <citation type="submission" date="2019-08" db="EMBL/GenBank/DDBJ databases">
        <title>Genomic characterization of a novel candidate phylum (ARYD3) from a high temperature, high salinity tertiary oil reservoir in north central Oklahoma, USA.</title>
        <authorList>
            <person name="Youssef N.H."/>
            <person name="Yadav A."/>
            <person name="Elshahed M.S."/>
        </authorList>
    </citation>
    <scope>NUCLEOTIDE SEQUENCE [LARGE SCALE GENOMIC DNA]</scope>
    <source>
        <strain evidence="7">ARYD3</strain>
    </source>
</reference>
<accession>A0A5D0MF93</accession>
<dbReference type="AlphaFoldDB" id="A0A5D0MF93"/>
<sequence>MKKELLDITKNSGIVFSGKMINVLFSLVFNIIVVRFLGPEIYGEFVYIFTIVNFLVIIATMGVNKGLTKYIPIYLNRNENKKLNAIIVFSFTSTFILSVILIILLILFSKDIAAFVLKDISLKNHLITMSFLIIIHSYFKLLNAIYVSFGYVKNLIKIKNILQPLVKIVLFVILYFLGLKYYGILGSYYLSMIIMLYILLKFIKNDQNYNIRINLLNFKKENKKLFKFSFPLFLSSFIGYFIVKTDIFMIGFLVDKESVGIYNIALRIATMTSFVLYAFNTIFAPKISSLYERKKIDKLANIYKVITRWALSINLIFFSIILLFSKEIMHIFGKELIVGAIPLIVVSIGQVMNVSAGPVGYMNTMTGHPEYEFYNNIFLVIINIVLNLILIPVYGIMGAAIASAVSFTVSNIIKLLLLFKNTKIHPYNFDYIKLIISMILAYFMVFFLKNLIIFHWFFRLICFSFLFFCFFIIIYYLFGFSEEDKILIEAITKKIKR</sequence>
<dbReference type="InterPro" id="IPR002797">
    <property type="entry name" value="Polysacc_synth"/>
</dbReference>
<feature type="transmembrane region" description="Helical" evidence="6">
    <location>
        <begin position="263"/>
        <end position="284"/>
    </location>
</feature>
<dbReference type="CDD" id="cd13128">
    <property type="entry name" value="MATE_Wzx_like"/>
    <property type="match status" value="1"/>
</dbReference>
<evidence type="ECO:0000256" key="1">
    <source>
        <dbReference type="ARBA" id="ARBA00004651"/>
    </source>
</evidence>
<feature type="transmembrane region" description="Helical" evidence="6">
    <location>
        <begin position="400"/>
        <end position="419"/>
    </location>
</feature>
<feature type="transmembrane region" description="Helical" evidence="6">
    <location>
        <begin position="188"/>
        <end position="204"/>
    </location>
</feature>
<keyword evidence="4 6" id="KW-1133">Transmembrane helix</keyword>
<comment type="subcellular location">
    <subcellularLocation>
        <location evidence="1">Cell membrane</location>
        <topology evidence="1">Multi-pass membrane protein</topology>
    </subcellularLocation>
</comment>
<feature type="transmembrane region" description="Helical" evidence="6">
    <location>
        <begin position="305"/>
        <end position="324"/>
    </location>
</feature>
<evidence type="ECO:0000256" key="2">
    <source>
        <dbReference type="ARBA" id="ARBA00022475"/>
    </source>
</evidence>
<comment type="caution">
    <text evidence="7">The sequence shown here is derived from an EMBL/GenBank/DDBJ whole genome shotgun (WGS) entry which is preliminary data.</text>
</comment>
<organism evidence="7 8">
    <name type="scientific">Candidatus Mcinerneyibacterium aminivorans</name>
    <dbReference type="NCBI Taxonomy" id="2703815"/>
    <lineage>
        <taxon>Bacteria</taxon>
        <taxon>Candidatus Macinerneyibacteriota</taxon>
        <taxon>Candidatus Mcinerneyibacteria</taxon>
        <taxon>Candidatus Mcinerneyibacteriales</taxon>
        <taxon>Candidatus Mcinerneyibacteriaceae</taxon>
        <taxon>Candidatus Mcinerneyibacterium</taxon>
    </lineage>
</organism>
<dbReference type="Proteomes" id="UP000324143">
    <property type="component" value="Unassembled WGS sequence"/>
</dbReference>
<feature type="transmembrane region" description="Helical" evidence="6">
    <location>
        <begin position="83"/>
        <end position="107"/>
    </location>
</feature>
<feature type="transmembrane region" description="Helical" evidence="6">
    <location>
        <begin position="431"/>
        <end position="448"/>
    </location>
</feature>
<dbReference type="PANTHER" id="PTHR30250:SF27">
    <property type="entry name" value="POLYSACCHARIDE BIOSYNTHESIS PROTEIN"/>
    <property type="match status" value="1"/>
</dbReference>
<feature type="transmembrane region" description="Helical" evidence="6">
    <location>
        <begin position="44"/>
        <end position="63"/>
    </location>
</feature>
<feature type="transmembrane region" description="Helical" evidence="6">
    <location>
        <begin position="164"/>
        <end position="182"/>
    </location>
</feature>
<feature type="transmembrane region" description="Helical" evidence="6">
    <location>
        <begin position="336"/>
        <end position="361"/>
    </location>
</feature>
<keyword evidence="8" id="KW-1185">Reference proteome</keyword>
<evidence type="ECO:0000313" key="8">
    <source>
        <dbReference type="Proteomes" id="UP000324143"/>
    </source>
</evidence>
<feature type="transmembrane region" description="Helical" evidence="6">
    <location>
        <begin position="225"/>
        <end position="243"/>
    </location>
</feature>
<feature type="transmembrane region" description="Helical" evidence="6">
    <location>
        <begin position="127"/>
        <end position="152"/>
    </location>
</feature>
<evidence type="ECO:0000256" key="5">
    <source>
        <dbReference type="ARBA" id="ARBA00023136"/>
    </source>
</evidence>
<proteinExistence type="predicted"/>
<dbReference type="PANTHER" id="PTHR30250">
    <property type="entry name" value="PST FAMILY PREDICTED COLANIC ACID TRANSPORTER"/>
    <property type="match status" value="1"/>
</dbReference>
<dbReference type="InterPro" id="IPR050833">
    <property type="entry name" value="Poly_Biosynth_Transport"/>
</dbReference>
<feature type="transmembrane region" description="Helical" evidence="6">
    <location>
        <begin position="20"/>
        <end position="38"/>
    </location>
</feature>
<dbReference type="Pfam" id="PF01943">
    <property type="entry name" value="Polysacc_synt"/>
    <property type="match status" value="1"/>
</dbReference>
<dbReference type="GO" id="GO:0005886">
    <property type="term" value="C:plasma membrane"/>
    <property type="evidence" value="ECO:0007669"/>
    <property type="project" value="UniProtKB-SubCell"/>
</dbReference>
<protein>
    <submittedName>
        <fullName evidence="7">Flippase</fullName>
    </submittedName>
</protein>
<evidence type="ECO:0000256" key="4">
    <source>
        <dbReference type="ARBA" id="ARBA00022989"/>
    </source>
</evidence>
<keyword evidence="2" id="KW-1003">Cell membrane</keyword>